<accession>A0AAF0FDU7</accession>
<keyword evidence="3" id="KW-0328">Glycosyltransferase</keyword>
<dbReference type="Gene3D" id="3.90.550.50">
    <property type="match status" value="1"/>
</dbReference>
<feature type="region of interest" description="Disordered" evidence="10">
    <location>
        <begin position="1"/>
        <end position="33"/>
    </location>
</feature>
<dbReference type="Proteomes" id="UP001214628">
    <property type="component" value="Chromosome 2"/>
</dbReference>
<evidence type="ECO:0000256" key="11">
    <source>
        <dbReference type="SAM" id="Phobius"/>
    </source>
</evidence>
<keyword evidence="5 11" id="KW-0812">Transmembrane</keyword>
<evidence type="ECO:0000256" key="2">
    <source>
        <dbReference type="ARBA" id="ARBA00008661"/>
    </source>
</evidence>
<evidence type="ECO:0000256" key="1">
    <source>
        <dbReference type="ARBA" id="ARBA00004323"/>
    </source>
</evidence>
<feature type="transmembrane region" description="Helical" evidence="11">
    <location>
        <begin position="125"/>
        <end position="146"/>
    </location>
</feature>
<evidence type="ECO:0000256" key="4">
    <source>
        <dbReference type="ARBA" id="ARBA00022679"/>
    </source>
</evidence>
<dbReference type="AlphaFoldDB" id="A0AAF0FDU7"/>
<reference evidence="12" key="1">
    <citation type="submission" date="2023-02" db="EMBL/GenBank/DDBJ databases">
        <title>Mating type loci evolution in Malassezia.</title>
        <authorList>
            <person name="Coelho M.A."/>
        </authorList>
    </citation>
    <scope>NUCLEOTIDE SEQUENCE</scope>
    <source>
        <strain evidence="12">CBS 14136</strain>
    </source>
</reference>
<keyword evidence="4" id="KW-0808">Transferase</keyword>
<evidence type="ECO:0000256" key="8">
    <source>
        <dbReference type="ARBA" id="ARBA00023034"/>
    </source>
</evidence>
<organism evidence="12 13">
    <name type="scientific">Malassezia psittaci</name>
    <dbReference type="NCBI Taxonomy" id="1821823"/>
    <lineage>
        <taxon>Eukaryota</taxon>
        <taxon>Fungi</taxon>
        <taxon>Dikarya</taxon>
        <taxon>Basidiomycota</taxon>
        <taxon>Ustilaginomycotina</taxon>
        <taxon>Malasseziomycetes</taxon>
        <taxon>Malasseziales</taxon>
        <taxon>Malasseziaceae</taxon>
        <taxon>Malassezia</taxon>
    </lineage>
</organism>
<keyword evidence="6" id="KW-0735">Signal-anchor</keyword>
<gene>
    <name evidence="12" type="ORF">MPSI1_001634</name>
</gene>
<comment type="subcellular location">
    <subcellularLocation>
        <location evidence="1">Golgi apparatus membrane</location>
        <topology evidence="1">Single-pass type II membrane protein</topology>
    </subcellularLocation>
</comment>
<dbReference type="PANTHER" id="PTHR11214">
    <property type="entry name" value="BETA-1,3-N-ACETYLGLUCOSAMINYLTRANSFERASE"/>
    <property type="match status" value="1"/>
</dbReference>
<evidence type="ECO:0000256" key="5">
    <source>
        <dbReference type="ARBA" id="ARBA00022692"/>
    </source>
</evidence>
<dbReference type="PANTHER" id="PTHR11214:SF333">
    <property type="entry name" value="GLYCOSYLTRANSFERASE FAMILY 31 PROTEIN"/>
    <property type="match status" value="1"/>
</dbReference>
<keyword evidence="13" id="KW-1185">Reference proteome</keyword>
<keyword evidence="8" id="KW-0333">Golgi apparatus</keyword>
<dbReference type="EMBL" id="CP118376">
    <property type="protein sequence ID" value="WFD42983.1"/>
    <property type="molecule type" value="Genomic_DNA"/>
</dbReference>
<dbReference type="GO" id="GO:0016758">
    <property type="term" value="F:hexosyltransferase activity"/>
    <property type="evidence" value="ECO:0007669"/>
    <property type="project" value="InterPro"/>
</dbReference>
<evidence type="ECO:0000256" key="7">
    <source>
        <dbReference type="ARBA" id="ARBA00022989"/>
    </source>
</evidence>
<proteinExistence type="inferred from homology"/>
<evidence type="ECO:0000256" key="6">
    <source>
        <dbReference type="ARBA" id="ARBA00022968"/>
    </source>
</evidence>
<evidence type="ECO:0008006" key="14">
    <source>
        <dbReference type="Google" id="ProtNLM"/>
    </source>
</evidence>
<dbReference type="Pfam" id="PF01762">
    <property type="entry name" value="Galactosyl_T"/>
    <property type="match status" value="1"/>
</dbReference>
<evidence type="ECO:0000256" key="10">
    <source>
        <dbReference type="SAM" id="MobiDB-lite"/>
    </source>
</evidence>
<evidence type="ECO:0000256" key="3">
    <source>
        <dbReference type="ARBA" id="ARBA00022676"/>
    </source>
</evidence>
<sequence>MAPSGSTQADRYKGSGPRYDYSLARRPSLKKTDMDLAQMPQISEHEPWLPHSSSISHLVEIASPDEADFSTDEIFEARTIQSMIKGHSQLTQSANRRRNGKLTRFFKEKLRQLITLVRLRPLSSLLFLCCFAVFGTWLGFTIKYILDPDKERMPWREVCAQQRPFINQEVEHLAPVDVLVGIMSYDQAFERRQTIRQTWATMTQPRDGATGLPLGNVQVKFVLGRPRKAFVDRVAMEMEMYNDLVILDAKETGSSYKTLRFFQWAAKNGTVPILMPRTAGGLIGAPALDGQYDVHWKLADYVIKADDDSFIMLDELERRLRSLSRQMVYWGYLVRGKFMAGEAYALSQDLVQYLAQSKEVSNSWHGKEDTKMAQWIHMHPNASNIHWAAENCWIYDHPRSWTPYAHGFLFPDHVDAVRREMQHGLSDEEIKRRGGPFLAKSYSTTSQWKKKYIPPRPDLSSEETIEALVEGGGRWKNVWYRQSHDQDTPLSYPRESVVLLSNDPRLGFGASNSPRPKHAYTVMPQTGLAVYTQGNMNLAPLKTFHSETTSTPYGATYAPFNDALMSKRFLGWKVGGTVVVHYCKKEAWFFETALALLGRQRTWSYGSGGAGRNWRMDGSPLIQPYSYSTMNIVPGRKFSNA</sequence>
<comment type="similarity">
    <text evidence="2">Belongs to the glycosyltransferase 31 family.</text>
</comment>
<dbReference type="GO" id="GO:0051072">
    <property type="term" value="P:4,6-pyruvylated galactose residue biosynthetic process"/>
    <property type="evidence" value="ECO:0007669"/>
    <property type="project" value="TreeGrafter"/>
</dbReference>
<dbReference type="GO" id="GO:0000139">
    <property type="term" value="C:Golgi membrane"/>
    <property type="evidence" value="ECO:0007669"/>
    <property type="project" value="UniProtKB-SubCell"/>
</dbReference>
<keyword evidence="7 11" id="KW-1133">Transmembrane helix</keyword>
<evidence type="ECO:0000313" key="13">
    <source>
        <dbReference type="Proteomes" id="UP001214628"/>
    </source>
</evidence>
<dbReference type="InterPro" id="IPR002659">
    <property type="entry name" value="Glyco_trans_31"/>
</dbReference>
<name>A0AAF0FDU7_9BASI</name>
<keyword evidence="9 11" id="KW-0472">Membrane</keyword>
<evidence type="ECO:0000256" key="9">
    <source>
        <dbReference type="ARBA" id="ARBA00023136"/>
    </source>
</evidence>
<evidence type="ECO:0000313" key="12">
    <source>
        <dbReference type="EMBL" id="WFD42983.1"/>
    </source>
</evidence>
<protein>
    <recommendedName>
        <fullName evidence="14">Glycosyltransferase family 31 protein</fullName>
    </recommendedName>
</protein>